<dbReference type="InterPro" id="IPR036457">
    <property type="entry name" value="PPM-type-like_dom_sf"/>
</dbReference>
<keyword evidence="1" id="KW-0812">Transmembrane</keyword>
<accession>A0A1F5NRD6</accession>
<dbReference type="AlphaFoldDB" id="A0A1F5NRD6"/>
<gene>
    <name evidence="2" type="ORF">A2660_00445</name>
</gene>
<organism evidence="2 3">
    <name type="scientific">Candidatus Doudnabacteria bacterium RIFCSPHIGHO2_01_FULL_45_18</name>
    <dbReference type="NCBI Taxonomy" id="1817823"/>
    <lineage>
        <taxon>Bacteria</taxon>
        <taxon>Candidatus Doudnaibacteriota</taxon>
    </lineage>
</organism>
<reference evidence="2 3" key="1">
    <citation type="journal article" date="2016" name="Nat. Commun.">
        <title>Thousands of microbial genomes shed light on interconnected biogeochemical processes in an aquifer system.</title>
        <authorList>
            <person name="Anantharaman K."/>
            <person name="Brown C.T."/>
            <person name="Hug L.A."/>
            <person name="Sharon I."/>
            <person name="Castelle C.J."/>
            <person name="Probst A.J."/>
            <person name="Thomas B.C."/>
            <person name="Singh A."/>
            <person name="Wilkins M.J."/>
            <person name="Karaoz U."/>
            <person name="Brodie E.L."/>
            <person name="Williams K.H."/>
            <person name="Hubbard S.S."/>
            <person name="Banfield J.F."/>
        </authorList>
    </citation>
    <scope>NUCLEOTIDE SEQUENCE [LARGE SCALE GENOMIC DNA]</scope>
</reference>
<protein>
    <recommendedName>
        <fullName evidence="4">PPM-type phosphatase domain-containing protein</fullName>
    </recommendedName>
</protein>
<evidence type="ECO:0000313" key="3">
    <source>
        <dbReference type="Proteomes" id="UP000176233"/>
    </source>
</evidence>
<dbReference type="EMBL" id="MFEJ01000024">
    <property type="protein sequence ID" value="OGE79910.1"/>
    <property type="molecule type" value="Genomic_DNA"/>
</dbReference>
<evidence type="ECO:0000256" key="1">
    <source>
        <dbReference type="SAM" id="Phobius"/>
    </source>
</evidence>
<sequence>MSKLDTQINQIYLSPPQNKKTSLILYEEALSTNSQVFILAQLKDLLRKSEANDLKRISEIILTSFRNNKKLPGETLFEQALSQVNQNLADLAHEGHKSWVGKFSCLICLKSGDDIYLANDGLTSAWLLRRGEVLEILPAEKLNRHPLKTFQNFTQGKLKDNDGLIITTANIFDYVSLELFGRLLNQYPLPRACDEISKILRDSLGIEQAFCTFLLQFSRKIAEAPVSMPLQMSYAPLPEDIAVESPGPRLVKLHLPKINLKGLKFPQFHWQYFKNLTRAGKFFFISFTIFLLMFVINLGFYALKINAKKTQDKINTLVTQINTDIDNTQSALIYKNDDEAQAQLKILESDWATLQQLSQDKADEVGPKVEQIKNQVNKINIITNPKVYVDLKRHPIFLAKSPSGFLFANQDSNSLSLFAGNLNDYFLLNSLKNNITSIAHFTPAGVVVSTNNELHRIDTTLKQFELMMSISDADIISLKTYATSLYALDKNDQIVKITGSNNKYQTQVSARGEFNEARDFSLDKDIYVLFPDHMIKYVSGQPQAFPLPAMSDSLTNATKLSVASNIYILEANKKRLLIVSKQGALINQIYFPTTGSLTDFSVDEAQRSIYLLDDNKLFKITF</sequence>
<evidence type="ECO:0008006" key="4">
    <source>
        <dbReference type="Google" id="ProtNLM"/>
    </source>
</evidence>
<evidence type="ECO:0000313" key="2">
    <source>
        <dbReference type="EMBL" id="OGE79910.1"/>
    </source>
</evidence>
<feature type="transmembrane region" description="Helical" evidence="1">
    <location>
        <begin position="282"/>
        <end position="303"/>
    </location>
</feature>
<keyword evidence="1" id="KW-1133">Transmembrane helix</keyword>
<name>A0A1F5NRD6_9BACT</name>
<dbReference type="SUPFAM" id="SSF81606">
    <property type="entry name" value="PP2C-like"/>
    <property type="match status" value="1"/>
</dbReference>
<proteinExistence type="predicted"/>
<dbReference type="Proteomes" id="UP000176233">
    <property type="component" value="Unassembled WGS sequence"/>
</dbReference>
<comment type="caution">
    <text evidence="2">The sequence shown here is derived from an EMBL/GenBank/DDBJ whole genome shotgun (WGS) entry which is preliminary data.</text>
</comment>
<keyword evidence="1" id="KW-0472">Membrane</keyword>